<reference evidence="5" key="2">
    <citation type="submission" date="2025-09" db="UniProtKB">
        <authorList>
            <consortium name="Ensembl"/>
        </authorList>
    </citation>
    <scope>IDENTIFICATION</scope>
</reference>
<dbReference type="GO" id="GO:0019882">
    <property type="term" value="P:antigen processing and presentation"/>
    <property type="evidence" value="ECO:0007669"/>
    <property type="project" value="InterPro"/>
</dbReference>
<dbReference type="GO" id="GO:0042613">
    <property type="term" value="C:MHC class II protein complex"/>
    <property type="evidence" value="ECO:0007669"/>
    <property type="project" value="InterPro"/>
</dbReference>
<dbReference type="SMART" id="SM00921">
    <property type="entry name" value="MHC_II_beta"/>
    <property type="match status" value="1"/>
</dbReference>
<dbReference type="GO" id="GO:0006955">
    <property type="term" value="P:immune response"/>
    <property type="evidence" value="ECO:0007669"/>
    <property type="project" value="InterPro"/>
</dbReference>
<reference evidence="5" key="1">
    <citation type="submission" date="2025-08" db="UniProtKB">
        <authorList>
            <consortium name="Ensembl"/>
        </authorList>
    </citation>
    <scope>IDENTIFICATION</scope>
</reference>
<accession>A0A8C9GCJ4</accession>
<dbReference type="Proteomes" id="UP000694416">
    <property type="component" value="Unplaced"/>
</dbReference>
<dbReference type="PANTHER" id="PTHR12138:SF162">
    <property type="entry name" value="CHROMOSOME UNDETERMINED SCAFFOLD_275, WHOLE GENOME SHOTGUN SEQUENCE"/>
    <property type="match status" value="1"/>
</dbReference>
<feature type="signal peptide" evidence="3">
    <location>
        <begin position="1"/>
        <end position="30"/>
    </location>
</feature>
<organism evidence="5 6">
    <name type="scientific">Piliocolobus tephrosceles</name>
    <name type="common">Ugandan red Colobus</name>
    <dbReference type="NCBI Taxonomy" id="591936"/>
    <lineage>
        <taxon>Eukaryota</taxon>
        <taxon>Metazoa</taxon>
        <taxon>Chordata</taxon>
        <taxon>Craniata</taxon>
        <taxon>Vertebrata</taxon>
        <taxon>Euteleostomi</taxon>
        <taxon>Mammalia</taxon>
        <taxon>Eutheria</taxon>
        <taxon>Euarchontoglires</taxon>
        <taxon>Primates</taxon>
        <taxon>Haplorrhini</taxon>
        <taxon>Catarrhini</taxon>
        <taxon>Cercopithecidae</taxon>
        <taxon>Colobinae</taxon>
        <taxon>Piliocolobus</taxon>
    </lineage>
</organism>
<keyword evidence="2" id="KW-0325">Glycoprotein</keyword>
<evidence type="ECO:0000256" key="3">
    <source>
        <dbReference type="SAM" id="SignalP"/>
    </source>
</evidence>
<evidence type="ECO:0000313" key="5">
    <source>
        <dbReference type="Ensembl" id="ENSPTEP00000002221.1"/>
    </source>
</evidence>
<name>A0A8C9GCJ4_9PRIM</name>
<proteinExistence type="predicted"/>
<dbReference type="Gene3D" id="3.10.320.10">
    <property type="entry name" value="Class II Histocompatibility Antigen, M Beta Chain, Chain B, domain 1"/>
    <property type="match status" value="1"/>
</dbReference>
<evidence type="ECO:0000256" key="2">
    <source>
        <dbReference type="ARBA" id="ARBA00023180"/>
    </source>
</evidence>
<evidence type="ECO:0000256" key="1">
    <source>
        <dbReference type="ARBA" id="ARBA00022729"/>
    </source>
</evidence>
<keyword evidence="6" id="KW-1185">Reference proteome</keyword>
<evidence type="ECO:0000259" key="4">
    <source>
        <dbReference type="SMART" id="SM00921"/>
    </source>
</evidence>
<sequence length="118" mass="13256">ITVCLRLPGGSCMAALTVTLMVLSPHLALAGDMQAHFLEQIKHGCYFSNRTERMRFVHTHPHPEEYERFHSDVGKFRAVEELERRRVQEWKQLECSGAISAHCNLHLPGSSDSPASAS</sequence>
<evidence type="ECO:0000313" key="6">
    <source>
        <dbReference type="Proteomes" id="UP000694416"/>
    </source>
</evidence>
<dbReference type="InterPro" id="IPR000353">
    <property type="entry name" value="MHC_II_b_N"/>
</dbReference>
<keyword evidence="1 3" id="KW-0732">Signal</keyword>
<feature type="domain" description="MHC class II beta chain N-terminal" evidence="4">
    <location>
        <begin position="43"/>
        <end position="111"/>
    </location>
</feature>
<dbReference type="Pfam" id="PF00969">
    <property type="entry name" value="MHC_II_beta"/>
    <property type="match status" value="1"/>
</dbReference>
<dbReference type="AlphaFoldDB" id="A0A8C9GCJ4"/>
<dbReference type="SUPFAM" id="SSF54452">
    <property type="entry name" value="MHC antigen-recognition domain"/>
    <property type="match status" value="1"/>
</dbReference>
<dbReference type="PANTHER" id="PTHR12138">
    <property type="entry name" value="PRIMATE-EXPANDED PROTEIN FAMILY"/>
    <property type="match status" value="1"/>
</dbReference>
<dbReference type="InterPro" id="IPR011162">
    <property type="entry name" value="MHC_I/II-like_Ag-recog"/>
</dbReference>
<dbReference type="Ensembl" id="ENSPTET00000003406.1">
    <property type="protein sequence ID" value="ENSPTEP00000002221.1"/>
    <property type="gene ID" value="ENSPTEG00000002591.1"/>
</dbReference>
<dbReference type="InterPro" id="IPR014745">
    <property type="entry name" value="MHC_II_a/b_N"/>
</dbReference>
<feature type="chain" id="PRO_5034718956" description="MHC class II beta chain N-terminal domain-containing protein" evidence="3">
    <location>
        <begin position="31"/>
        <end position="118"/>
    </location>
</feature>
<protein>
    <recommendedName>
        <fullName evidence="4">MHC class II beta chain N-terminal domain-containing protein</fullName>
    </recommendedName>
</protein>